<dbReference type="OrthoDB" id="4850075at2759"/>
<accession>A0A8H3ZJW2</accession>
<dbReference type="InterPro" id="IPR046676">
    <property type="entry name" value="DUF6546"/>
</dbReference>
<reference evidence="2 3" key="1">
    <citation type="submission" date="2019-12" db="EMBL/GenBank/DDBJ databases">
        <title>A genome sequence resource for the geographically widespread anthracnose pathogen Colletotrichum asianum.</title>
        <authorList>
            <person name="Meng Y."/>
        </authorList>
    </citation>
    <scope>NUCLEOTIDE SEQUENCE [LARGE SCALE GENOMIC DNA]</scope>
    <source>
        <strain evidence="2 3">ICMP 18580</strain>
    </source>
</reference>
<evidence type="ECO:0000313" key="2">
    <source>
        <dbReference type="EMBL" id="KAF0322524.1"/>
    </source>
</evidence>
<dbReference type="EMBL" id="WOWK01000060">
    <property type="protein sequence ID" value="KAF0322524.1"/>
    <property type="molecule type" value="Genomic_DNA"/>
</dbReference>
<proteinExistence type="predicted"/>
<organism evidence="2 3">
    <name type="scientific">Colletotrichum asianum</name>
    <dbReference type="NCBI Taxonomy" id="702518"/>
    <lineage>
        <taxon>Eukaryota</taxon>
        <taxon>Fungi</taxon>
        <taxon>Dikarya</taxon>
        <taxon>Ascomycota</taxon>
        <taxon>Pezizomycotina</taxon>
        <taxon>Sordariomycetes</taxon>
        <taxon>Hypocreomycetidae</taxon>
        <taxon>Glomerellales</taxon>
        <taxon>Glomerellaceae</taxon>
        <taxon>Colletotrichum</taxon>
        <taxon>Colletotrichum gloeosporioides species complex</taxon>
    </lineage>
</organism>
<evidence type="ECO:0000313" key="3">
    <source>
        <dbReference type="Proteomes" id="UP000434172"/>
    </source>
</evidence>
<evidence type="ECO:0000259" key="1">
    <source>
        <dbReference type="Pfam" id="PF20183"/>
    </source>
</evidence>
<keyword evidence="3" id="KW-1185">Reference proteome</keyword>
<dbReference type="Proteomes" id="UP000434172">
    <property type="component" value="Unassembled WGS sequence"/>
</dbReference>
<protein>
    <submittedName>
        <fullName evidence="2">Oxoglutarate iron-dependent oxygenase</fullName>
    </submittedName>
</protein>
<dbReference type="AlphaFoldDB" id="A0A8H3ZJW2"/>
<dbReference type="Pfam" id="PF20183">
    <property type="entry name" value="DUF6546"/>
    <property type="match status" value="1"/>
</dbReference>
<gene>
    <name evidence="2" type="ORF">GQ607_010187</name>
</gene>
<name>A0A8H3ZJW2_9PEZI</name>
<feature type="domain" description="DUF6546" evidence="1">
    <location>
        <begin position="301"/>
        <end position="510"/>
    </location>
</feature>
<comment type="caution">
    <text evidence="2">The sequence shown here is derived from an EMBL/GenBank/DDBJ whole genome shotgun (WGS) entry which is preliminary data.</text>
</comment>
<sequence length="561" mass="64516">MFAWPTLPFEIRQAILELVISHQKPKRDLGEQPDGRGTAIFATVCTEWQSFFEAKHFGMLLLTQQCLSDFKRIVQGRRRKLVNHVCLRIELNPYDCRSCRLVEDPLDEISNREIFTDALKVLFGCLSTWNDSSDRSDRGLTLELSAYSPSDAEHFFKEYDFTHNPYSDAPGNFQATAADRTHPKFHDLNHLWESGRRVNDDQRVFSNCLRIHGLKGLCIVPPNYDDSPPFSAKKWLPEVGVVTKLLIRRQNYRLIHPDGLGQILERLKGLQDVVCETPQIPSHQAQATFDSRYCHIFRDWIPTTLKRLTLFEDFDGNFFSCLKYLLEDYATRLNNRELGLALISASKDLESLAASFIVDAEDFLYPFRPRDDLDPADQRAGIQDSWDCLETLALTSQTLSARQSRSKVNDLLHAAANAARRMPKLRVLEIWYGQGTEEGCIFRYNRNGGKIFLQAIFDFLPIWNKDCQTEIYARGLTHLIGNVTWQSTWSFEFAPRVLSSWAEAIEQHSGDRFAYCDMPKVEEMGLSGTYFPASVLRSLWLKDLAVHRVSLRQLEIMGDQP</sequence>